<dbReference type="EMBL" id="NBSK02000003">
    <property type="protein sequence ID" value="KAJ0216040.1"/>
    <property type="molecule type" value="Genomic_DNA"/>
</dbReference>
<reference evidence="1 2" key="1">
    <citation type="journal article" date="2017" name="Nat. Commun.">
        <title>Genome assembly with in vitro proximity ligation data and whole-genome triplication in lettuce.</title>
        <authorList>
            <person name="Reyes-Chin-Wo S."/>
            <person name="Wang Z."/>
            <person name="Yang X."/>
            <person name="Kozik A."/>
            <person name="Arikit S."/>
            <person name="Song C."/>
            <person name="Xia L."/>
            <person name="Froenicke L."/>
            <person name="Lavelle D.O."/>
            <person name="Truco M.J."/>
            <person name="Xia R."/>
            <person name="Zhu S."/>
            <person name="Xu C."/>
            <person name="Xu H."/>
            <person name="Xu X."/>
            <person name="Cox K."/>
            <person name="Korf I."/>
            <person name="Meyers B.C."/>
            <person name="Michelmore R.W."/>
        </authorList>
    </citation>
    <scope>NUCLEOTIDE SEQUENCE [LARGE SCALE GENOMIC DNA]</scope>
    <source>
        <strain evidence="2">cv. Salinas</strain>
        <tissue evidence="1">Seedlings</tissue>
    </source>
</reference>
<dbReference type="InterPro" id="IPR043459">
    <property type="entry name" value="NFD6/NOXY2-like"/>
</dbReference>
<comment type="caution">
    <text evidence="1">The sequence shown here is derived from an EMBL/GenBank/DDBJ whole genome shotgun (WGS) entry which is preliminary data.</text>
</comment>
<gene>
    <name evidence="1" type="ORF">LSAT_V11C300116020</name>
</gene>
<accession>A0A9R1XIM1</accession>
<dbReference type="Proteomes" id="UP000235145">
    <property type="component" value="Unassembled WGS sequence"/>
</dbReference>
<proteinExistence type="predicted"/>
<dbReference type="PANTHER" id="PTHR33156">
    <property type="entry name" value="OS02G0230000 PROTEIN"/>
    <property type="match status" value="1"/>
</dbReference>
<sequence>MAGAAAARLFIRSTSARNAAASRFSSGAKTSPFRIQTTKPLSHRIFSCPAELSVCLETVQPFHGVTASALMTSMLTLSRRTCGWIPEGKSNPTLSSFIFTLSNELKFDDKRFIRVQFYECV</sequence>
<evidence type="ECO:0000313" key="2">
    <source>
        <dbReference type="Proteomes" id="UP000235145"/>
    </source>
</evidence>
<dbReference type="AlphaFoldDB" id="A0A9R1XIM1"/>
<protein>
    <recommendedName>
        <fullName evidence="3">Protein NUCLEAR FUSION DEFECTIVE 6, chloroplastic/mitochondrial-like</fullName>
    </recommendedName>
</protein>
<name>A0A9R1XIM1_LACSA</name>
<organism evidence="1 2">
    <name type="scientific">Lactuca sativa</name>
    <name type="common">Garden lettuce</name>
    <dbReference type="NCBI Taxonomy" id="4236"/>
    <lineage>
        <taxon>Eukaryota</taxon>
        <taxon>Viridiplantae</taxon>
        <taxon>Streptophyta</taxon>
        <taxon>Embryophyta</taxon>
        <taxon>Tracheophyta</taxon>
        <taxon>Spermatophyta</taxon>
        <taxon>Magnoliopsida</taxon>
        <taxon>eudicotyledons</taxon>
        <taxon>Gunneridae</taxon>
        <taxon>Pentapetalae</taxon>
        <taxon>asterids</taxon>
        <taxon>campanulids</taxon>
        <taxon>Asterales</taxon>
        <taxon>Asteraceae</taxon>
        <taxon>Cichorioideae</taxon>
        <taxon>Cichorieae</taxon>
        <taxon>Lactucinae</taxon>
        <taxon>Lactuca</taxon>
    </lineage>
</organism>
<dbReference type="PANTHER" id="PTHR33156:SF48">
    <property type="entry name" value="PROTEIN NUCLEAR FUSION DEFECTIVE 6, MITOCHONDRIAL"/>
    <property type="match status" value="1"/>
</dbReference>
<evidence type="ECO:0000313" key="1">
    <source>
        <dbReference type="EMBL" id="KAJ0216040.1"/>
    </source>
</evidence>
<evidence type="ECO:0008006" key="3">
    <source>
        <dbReference type="Google" id="ProtNLM"/>
    </source>
</evidence>
<keyword evidence="2" id="KW-1185">Reference proteome</keyword>